<gene>
    <name evidence="2" type="ORF">ERS852510_04145</name>
</gene>
<evidence type="ECO:0000313" key="3">
    <source>
        <dbReference type="Proteomes" id="UP000095766"/>
    </source>
</evidence>
<dbReference type="Proteomes" id="UP000095766">
    <property type="component" value="Unassembled WGS sequence"/>
</dbReference>
<feature type="transmembrane region" description="Helical" evidence="1">
    <location>
        <begin position="82"/>
        <end position="100"/>
    </location>
</feature>
<feature type="transmembrane region" description="Helical" evidence="1">
    <location>
        <begin position="6"/>
        <end position="28"/>
    </location>
</feature>
<keyword evidence="1" id="KW-0472">Membrane</keyword>
<sequence length="101" mass="12015">MKYLKQIEYSILAAMTFSLIRTFVHSLISEQNRYSRIYQAVFKRRLDYIDNLETWICAASMMILLVPLIYKLVNKEWKDAGVLLLFSLLLIPWVFNAYCIK</sequence>
<evidence type="ECO:0000313" key="2">
    <source>
        <dbReference type="EMBL" id="CUQ36246.1"/>
    </source>
</evidence>
<dbReference type="EMBL" id="CZAO01000035">
    <property type="protein sequence ID" value="CUQ36246.1"/>
    <property type="molecule type" value="Genomic_DNA"/>
</dbReference>
<feature type="transmembrane region" description="Helical" evidence="1">
    <location>
        <begin position="48"/>
        <end position="70"/>
    </location>
</feature>
<protein>
    <submittedName>
        <fullName evidence="2">Uncharacterized protein</fullName>
    </submittedName>
</protein>
<name>A0A174VS12_BACUN</name>
<accession>A0A174VS12</accession>
<keyword evidence="1" id="KW-0812">Transmembrane</keyword>
<keyword evidence="1" id="KW-1133">Transmembrane helix</keyword>
<dbReference type="AlphaFoldDB" id="A0A174VS12"/>
<organism evidence="2 3">
    <name type="scientific">Bacteroides uniformis</name>
    <dbReference type="NCBI Taxonomy" id="820"/>
    <lineage>
        <taxon>Bacteria</taxon>
        <taxon>Pseudomonadati</taxon>
        <taxon>Bacteroidota</taxon>
        <taxon>Bacteroidia</taxon>
        <taxon>Bacteroidales</taxon>
        <taxon>Bacteroidaceae</taxon>
        <taxon>Bacteroides</taxon>
    </lineage>
</organism>
<reference evidence="2 3" key="1">
    <citation type="submission" date="2015-09" db="EMBL/GenBank/DDBJ databases">
        <authorList>
            <consortium name="Pathogen Informatics"/>
        </authorList>
    </citation>
    <scope>NUCLEOTIDE SEQUENCE [LARGE SCALE GENOMIC DNA]</scope>
    <source>
        <strain evidence="2 3">2789STDY5834898</strain>
    </source>
</reference>
<evidence type="ECO:0000256" key="1">
    <source>
        <dbReference type="SAM" id="Phobius"/>
    </source>
</evidence>
<proteinExistence type="predicted"/>